<dbReference type="PANTHER" id="PTHR31025">
    <property type="entry name" value="SI:CH211-196P9.1-RELATED"/>
    <property type="match status" value="1"/>
</dbReference>
<dbReference type="OrthoDB" id="10053555at2759"/>
<dbReference type="EMBL" id="MRZV01000825">
    <property type="protein sequence ID" value="PIK43795.1"/>
    <property type="molecule type" value="Genomic_DNA"/>
</dbReference>
<dbReference type="Proteomes" id="UP000230750">
    <property type="component" value="Unassembled WGS sequence"/>
</dbReference>
<proteinExistence type="predicted"/>
<sequence length="601" mass="67545">MVHYPNCIRMCGPLTSMQCLKYEMKHAFSKKLAAINCNFKNICKSAACKHQIWQCIVWSGNEHMLDFECQGGSMTAIESLDGNDAIADKLQCNENSDVFVASQVSLYGTEYKANLYLILAVDDASQLKFGKISSILVCGQTPDDVYFVVSQCQNIGFNTHYHAYEVAMQDQPVFSIVTLDSLTDHLPLSGLRSYEENSPIYLCPRYSLTHQTSTVSSIDDSFDTLDDDVCLEKSVSQPTTSTLVRCIPPPTSQNIKSSSSSNSVLTFNLKKVMEDHSEGGIVDDHLTKGGIPSSKQRRTLVRLAVACMVDKYGLYPSSKQKMALAKEIVKTYPSTMDTTPGLEGHVNWMKYMPPTHENHAKHRQYLKDTFNFRRAIIEGPSSLTITDIVNQYPRFQDMPELINLEFQMMYPERCDNFITKWETCFREKIIALGEAQYPAVQGLIKNYKDGNRDICALSVLTYMLHRSVNLTKGKSGKTSSSSRADAMQYLIQNVPEGTDVEEATKLKEDRFKQPLLLSLGAEKDPKQFFVILDRIAISGGLHVVDALDRLFKCHYVFNVEYSPSLQQFWEFIAAMNYEVLPPATAKPQVRALGAAIRAPPK</sequence>
<name>A0A2G8K759_STIJA</name>
<dbReference type="PANTHER" id="PTHR31025:SF9">
    <property type="entry name" value="SI:DKEY-286J15.1"/>
    <property type="match status" value="1"/>
</dbReference>
<accession>A0A2G8K759</accession>
<evidence type="ECO:0000313" key="1">
    <source>
        <dbReference type="EMBL" id="PIK43795.1"/>
    </source>
</evidence>
<gene>
    <name evidence="1" type="ORF">BSL78_19360</name>
</gene>
<reference evidence="1 2" key="1">
    <citation type="journal article" date="2017" name="PLoS Biol.">
        <title>The sea cucumber genome provides insights into morphological evolution and visceral regeneration.</title>
        <authorList>
            <person name="Zhang X."/>
            <person name="Sun L."/>
            <person name="Yuan J."/>
            <person name="Sun Y."/>
            <person name="Gao Y."/>
            <person name="Zhang L."/>
            <person name="Li S."/>
            <person name="Dai H."/>
            <person name="Hamel J.F."/>
            <person name="Liu C."/>
            <person name="Yu Y."/>
            <person name="Liu S."/>
            <person name="Lin W."/>
            <person name="Guo K."/>
            <person name="Jin S."/>
            <person name="Xu P."/>
            <person name="Storey K.B."/>
            <person name="Huan P."/>
            <person name="Zhang T."/>
            <person name="Zhou Y."/>
            <person name="Zhang J."/>
            <person name="Lin C."/>
            <person name="Li X."/>
            <person name="Xing L."/>
            <person name="Huo D."/>
            <person name="Sun M."/>
            <person name="Wang L."/>
            <person name="Mercier A."/>
            <person name="Li F."/>
            <person name="Yang H."/>
            <person name="Xiang J."/>
        </authorList>
    </citation>
    <scope>NUCLEOTIDE SEQUENCE [LARGE SCALE GENOMIC DNA]</scope>
    <source>
        <strain evidence="1">Shaxun</strain>
        <tissue evidence="1">Muscle</tissue>
    </source>
</reference>
<evidence type="ECO:0000313" key="2">
    <source>
        <dbReference type="Proteomes" id="UP000230750"/>
    </source>
</evidence>
<dbReference type="AlphaFoldDB" id="A0A2G8K759"/>
<comment type="caution">
    <text evidence="1">The sequence shown here is derived from an EMBL/GenBank/DDBJ whole genome shotgun (WGS) entry which is preliminary data.</text>
</comment>
<organism evidence="1 2">
    <name type="scientific">Stichopus japonicus</name>
    <name type="common">Sea cucumber</name>
    <dbReference type="NCBI Taxonomy" id="307972"/>
    <lineage>
        <taxon>Eukaryota</taxon>
        <taxon>Metazoa</taxon>
        <taxon>Echinodermata</taxon>
        <taxon>Eleutherozoa</taxon>
        <taxon>Echinozoa</taxon>
        <taxon>Holothuroidea</taxon>
        <taxon>Aspidochirotacea</taxon>
        <taxon>Aspidochirotida</taxon>
        <taxon>Stichopodidae</taxon>
        <taxon>Apostichopus</taxon>
    </lineage>
</organism>
<protein>
    <submittedName>
        <fullName evidence="1">Uncharacterized protein</fullName>
    </submittedName>
</protein>
<keyword evidence="2" id="KW-1185">Reference proteome</keyword>